<dbReference type="Proteomes" id="UP000583929">
    <property type="component" value="Unassembled WGS sequence"/>
</dbReference>
<keyword evidence="2" id="KW-1185">Reference proteome</keyword>
<reference evidence="1 2" key="1">
    <citation type="journal article" date="2020" name="bioRxiv">
        <title>Sequence and annotation of 42 cannabis genomes reveals extensive copy number variation in cannabinoid synthesis and pathogen resistance genes.</title>
        <authorList>
            <person name="Mckernan K.J."/>
            <person name="Helbert Y."/>
            <person name="Kane L.T."/>
            <person name="Ebling H."/>
            <person name="Zhang L."/>
            <person name="Liu B."/>
            <person name="Eaton Z."/>
            <person name="Mclaughlin S."/>
            <person name="Kingan S."/>
            <person name="Baybayan P."/>
            <person name="Concepcion G."/>
            <person name="Jordan M."/>
            <person name="Riva A."/>
            <person name="Barbazuk W."/>
            <person name="Harkins T."/>
        </authorList>
    </citation>
    <scope>NUCLEOTIDE SEQUENCE [LARGE SCALE GENOMIC DNA]</scope>
    <source>
        <strain evidence="2">cv. Jamaican Lion 4</strain>
        <tissue evidence="1">Leaf</tissue>
    </source>
</reference>
<evidence type="ECO:0000313" key="1">
    <source>
        <dbReference type="EMBL" id="KAF4367691.1"/>
    </source>
</evidence>
<accession>A0A7J6FAE8</accession>
<comment type="caution">
    <text evidence="1">The sequence shown here is derived from an EMBL/GenBank/DDBJ whole genome shotgun (WGS) entry which is preliminary data.</text>
</comment>
<organism evidence="1 2">
    <name type="scientific">Cannabis sativa</name>
    <name type="common">Hemp</name>
    <name type="synonym">Marijuana</name>
    <dbReference type="NCBI Taxonomy" id="3483"/>
    <lineage>
        <taxon>Eukaryota</taxon>
        <taxon>Viridiplantae</taxon>
        <taxon>Streptophyta</taxon>
        <taxon>Embryophyta</taxon>
        <taxon>Tracheophyta</taxon>
        <taxon>Spermatophyta</taxon>
        <taxon>Magnoliopsida</taxon>
        <taxon>eudicotyledons</taxon>
        <taxon>Gunneridae</taxon>
        <taxon>Pentapetalae</taxon>
        <taxon>rosids</taxon>
        <taxon>fabids</taxon>
        <taxon>Rosales</taxon>
        <taxon>Cannabaceae</taxon>
        <taxon>Cannabis</taxon>
    </lineage>
</organism>
<gene>
    <name evidence="1" type="ORF">G4B88_001443</name>
</gene>
<proteinExistence type="predicted"/>
<evidence type="ECO:0000313" key="2">
    <source>
        <dbReference type="Proteomes" id="UP000583929"/>
    </source>
</evidence>
<sequence>MYLANQDNRCVKLLPHFLNLRMESPEMRPAELFFQMHLLAKESKRWTRLFFGALSNSTEMGAICDNI</sequence>
<name>A0A7J6FAE8_CANSA</name>
<dbReference type="EMBL" id="JAATIQ010000245">
    <property type="protein sequence ID" value="KAF4367691.1"/>
    <property type="molecule type" value="Genomic_DNA"/>
</dbReference>
<dbReference type="AlphaFoldDB" id="A0A7J6FAE8"/>
<protein>
    <submittedName>
        <fullName evidence="1">Uncharacterized protein</fullName>
    </submittedName>
</protein>